<keyword evidence="1" id="KW-0732">Signal</keyword>
<evidence type="ECO:0000313" key="2">
    <source>
        <dbReference type="EMBL" id="KAK9012054.1"/>
    </source>
</evidence>
<reference evidence="2 3" key="1">
    <citation type="journal article" date="2024" name="G3 (Bethesda)">
        <title>Genome assembly of Hibiscus sabdariffa L. provides insights into metabolisms of medicinal natural products.</title>
        <authorList>
            <person name="Kim T."/>
        </authorList>
    </citation>
    <scope>NUCLEOTIDE SEQUENCE [LARGE SCALE GENOMIC DNA]</scope>
    <source>
        <strain evidence="2">TK-2024</strain>
        <tissue evidence="2">Old leaves</tissue>
    </source>
</reference>
<feature type="chain" id="PRO_5046262874" evidence="1">
    <location>
        <begin position="17"/>
        <end position="151"/>
    </location>
</feature>
<dbReference type="Proteomes" id="UP001396334">
    <property type="component" value="Unassembled WGS sequence"/>
</dbReference>
<name>A0ABR2RGY7_9ROSI</name>
<accession>A0ABR2RGY7</accession>
<gene>
    <name evidence="2" type="ORF">V6N11_040124</name>
</gene>
<dbReference type="EMBL" id="JBBPBN010000022">
    <property type="protein sequence ID" value="KAK9012054.1"/>
    <property type="molecule type" value="Genomic_DNA"/>
</dbReference>
<protein>
    <submittedName>
        <fullName evidence="2">Uncharacterized protein</fullName>
    </submittedName>
</protein>
<feature type="signal peptide" evidence="1">
    <location>
        <begin position="1"/>
        <end position="16"/>
    </location>
</feature>
<evidence type="ECO:0000313" key="3">
    <source>
        <dbReference type="Proteomes" id="UP001396334"/>
    </source>
</evidence>
<comment type="caution">
    <text evidence="2">The sequence shown here is derived from an EMBL/GenBank/DDBJ whole genome shotgun (WGS) entry which is preliminary data.</text>
</comment>
<organism evidence="2 3">
    <name type="scientific">Hibiscus sabdariffa</name>
    <name type="common">roselle</name>
    <dbReference type="NCBI Taxonomy" id="183260"/>
    <lineage>
        <taxon>Eukaryota</taxon>
        <taxon>Viridiplantae</taxon>
        <taxon>Streptophyta</taxon>
        <taxon>Embryophyta</taxon>
        <taxon>Tracheophyta</taxon>
        <taxon>Spermatophyta</taxon>
        <taxon>Magnoliopsida</taxon>
        <taxon>eudicotyledons</taxon>
        <taxon>Gunneridae</taxon>
        <taxon>Pentapetalae</taxon>
        <taxon>rosids</taxon>
        <taxon>malvids</taxon>
        <taxon>Malvales</taxon>
        <taxon>Malvaceae</taxon>
        <taxon>Malvoideae</taxon>
        <taxon>Hibiscus</taxon>
    </lineage>
</organism>
<keyword evidence="3" id="KW-1185">Reference proteome</keyword>
<proteinExistence type="predicted"/>
<sequence>MLLLFWGGGDWTSVLRLQVLLAALDELVSYLGSPSCTPAKGQYVLESWAGWWIRSKVPDSGGTLNDLIINPTLWSGPLPPKLGRSQAVWAPLPLGSAKFNTNEAVAAQAHGGFVLARRSEAELATQNCNQTADALVKSGINPQQDYLFVAE</sequence>
<evidence type="ECO:0000256" key="1">
    <source>
        <dbReference type="SAM" id="SignalP"/>
    </source>
</evidence>